<evidence type="ECO:0000256" key="1">
    <source>
        <dbReference type="SAM" id="Phobius"/>
    </source>
</evidence>
<keyword evidence="1" id="KW-1133">Transmembrane helix</keyword>
<feature type="transmembrane region" description="Helical" evidence="1">
    <location>
        <begin position="469"/>
        <end position="485"/>
    </location>
</feature>
<keyword evidence="1" id="KW-0812">Transmembrane</keyword>
<feature type="transmembrane region" description="Helical" evidence="1">
    <location>
        <begin position="74"/>
        <end position="93"/>
    </location>
</feature>
<gene>
    <name evidence="2" type="ORF">SAMN04487771_101344</name>
</gene>
<dbReference type="eggNOG" id="ENOG502Z9FI">
    <property type="taxonomic scope" value="Bacteria"/>
</dbReference>
<dbReference type="STRING" id="1526.SAMN02910262_01693"/>
<feature type="transmembrane region" description="Helical" evidence="1">
    <location>
        <begin position="259"/>
        <end position="289"/>
    </location>
</feature>
<dbReference type="EMBL" id="FOIL01000013">
    <property type="protein sequence ID" value="SET34037.1"/>
    <property type="molecule type" value="Genomic_DNA"/>
</dbReference>
<dbReference type="Proteomes" id="UP000199820">
    <property type="component" value="Unassembled WGS sequence"/>
</dbReference>
<evidence type="ECO:0000313" key="2">
    <source>
        <dbReference type="EMBL" id="SET34037.1"/>
    </source>
</evidence>
<name>A0A1I0DQ40_9FIRM</name>
<reference evidence="2 3" key="1">
    <citation type="submission" date="2016-10" db="EMBL/GenBank/DDBJ databases">
        <authorList>
            <person name="de Groot N.N."/>
        </authorList>
    </citation>
    <scope>NUCLEOTIDE SEQUENCE [LARGE SCALE GENOMIC DNA]</scope>
    <source>
        <strain evidence="2 3">KH1P1</strain>
    </source>
</reference>
<feature type="transmembrane region" description="Helical" evidence="1">
    <location>
        <begin position="6"/>
        <end position="36"/>
    </location>
</feature>
<feature type="transmembrane region" description="Helical" evidence="1">
    <location>
        <begin position="295"/>
        <end position="317"/>
    </location>
</feature>
<feature type="transmembrane region" description="Helical" evidence="1">
    <location>
        <begin position="444"/>
        <end position="463"/>
    </location>
</feature>
<keyword evidence="3" id="KW-1185">Reference proteome</keyword>
<feature type="transmembrane region" description="Helical" evidence="1">
    <location>
        <begin position="152"/>
        <end position="177"/>
    </location>
</feature>
<sequence length="486" mass="53660">MIIYPILYAAAYLASAGGHTILAGLELGIAAIYLFAESVKRSGSFCDLRGLFSLSFSGGEALAVMRLSYLSSEWSPVTWLSFFAAQMAFLTAWELTGIRMDGRNGFGIASPGQTENGGWNSGFGSGRRSAFGGDRGRSGGHGTGGADSARHAVAASAFAIAAVSFLSFLFEAFRLGYVPLFVRGVPHAYSEFHLMGVHYITVSCVLVPGLDMIYLKLRKDAGEQFSVRVRSVGSINRFHFLNGNMIGKRDLFFDRLAELALILSLAVPLLCVSRFQMMFGILIAVAVYVRMFDRIRPWMLPAALAVIAVLFAVLSVARSHDAAYLNQVFEMKNEHMPVFFSQPYIYIANNYENFDYMVRALAKHSMGAKSMMPLLTFTGIKFLKPELVEWPMYFVKEELTTTTILYDAYYDFGIPGVILFSALLGGAARWIAHRTEKCENPVMFLIYGQAAVYLLLAFFTTWFSLPVTWFYFGVTAAAAIAVGLRN</sequence>
<dbReference type="OrthoDB" id="1924765at2"/>
<organism evidence="2 3">
    <name type="scientific">[Clostridium] aminophilum</name>
    <dbReference type="NCBI Taxonomy" id="1526"/>
    <lineage>
        <taxon>Bacteria</taxon>
        <taxon>Bacillati</taxon>
        <taxon>Bacillota</taxon>
        <taxon>Clostridia</taxon>
        <taxon>Lachnospirales</taxon>
        <taxon>Lachnospiraceae</taxon>
    </lineage>
</organism>
<feature type="transmembrane region" description="Helical" evidence="1">
    <location>
        <begin position="412"/>
        <end position="432"/>
    </location>
</feature>
<dbReference type="RefSeq" id="WP_074649169.1">
    <property type="nucleotide sequence ID" value="NZ_FOIL01000013.1"/>
</dbReference>
<evidence type="ECO:0000313" key="3">
    <source>
        <dbReference type="Proteomes" id="UP000199820"/>
    </source>
</evidence>
<protein>
    <submittedName>
        <fullName evidence="2">Oligosaccharide repeat unit polymerase</fullName>
    </submittedName>
</protein>
<proteinExistence type="predicted"/>
<dbReference type="AlphaFoldDB" id="A0A1I0DQ40"/>
<feature type="transmembrane region" description="Helical" evidence="1">
    <location>
        <begin position="197"/>
        <end position="215"/>
    </location>
</feature>
<accession>A0A1I0DQ40</accession>
<keyword evidence="1" id="KW-0472">Membrane</keyword>
<dbReference type="NCBIfam" id="TIGR04370">
    <property type="entry name" value="glyco_rpt_poly"/>
    <property type="match status" value="1"/>
</dbReference>